<evidence type="ECO:0000259" key="1">
    <source>
        <dbReference type="Pfam" id="PF06985"/>
    </source>
</evidence>
<keyword evidence="4" id="KW-1185">Reference proteome</keyword>
<dbReference type="AlphaFoldDB" id="A0A9P4V2J0"/>
<accession>A0A9P4V2J0</accession>
<evidence type="ECO:0000313" key="3">
    <source>
        <dbReference type="EMBL" id="KAF2733365.1"/>
    </source>
</evidence>
<dbReference type="Proteomes" id="UP000799444">
    <property type="component" value="Unassembled WGS sequence"/>
</dbReference>
<dbReference type="PANTHER" id="PTHR10622:SF10">
    <property type="entry name" value="HET DOMAIN-CONTAINING PROTEIN"/>
    <property type="match status" value="1"/>
</dbReference>
<dbReference type="InterPro" id="IPR058525">
    <property type="entry name" value="DUF8212"/>
</dbReference>
<dbReference type="OrthoDB" id="20872at2759"/>
<organism evidence="3 4">
    <name type="scientific">Polyplosphaeria fusca</name>
    <dbReference type="NCBI Taxonomy" id="682080"/>
    <lineage>
        <taxon>Eukaryota</taxon>
        <taxon>Fungi</taxon>
        <taxon>Dikarya</taxon>
        <taxon>Ascomycota</taxon>
        <taxon>Pezizomycotina</taxon>
        <taxon>Dothideomycetes</taxon>
        <taxon>Pleosporomycetidae</taxon>
        <taxon>Pleosporales</taxon>
        <taxon>Tetraplosphaeriaceae</taxon>
        <taxon>Polyplosphaeria</taxon>
    </lineage>
</organism>
<dbReference type="EMBL" id="ML996162">
    <property type="protein sequence ID" value="KAF2733365.1"/>
    <property type="molecule type" value="Genomic_DNA"/>
</dbReference>
<evidence type="ECO:0000313" key="4">
    <source>
        <dbReference type="Proteomes" id="UP000799444"/>
    </source>
</evidence>
<reference evidence="3" key="1">
    <citation type="journal article" date="2020" name="Stud. Mycol.">
        <title>101 Dothideomycetes genomes: a test case for predicting lifestyles and emergence of pathogens.</title>
        <authorList>
            <person name="Haridas S."/>
            <person name="Albert R."/>
            <person name="Binder M."/>
            <person name="Bloem J."/>
            <person name="Labutti K."/>
            <person name="Salamov A."/>
            <person name="Andreopoulos B."/>
            <person name="Baker S."/>
            <person name="Barry K."/>
            <person name="Bills G."/>
            <person name="Bluhm B."/>
            <person name="Cannon C."/>
            <person name="Castanera R."/>
            <person name="Culley D."/>
            <person name="Daum C."/>
            <person name="Ezra D."/>
            <person name="Gonzalez J."/>
            <person name="Henrissat B."/>
            <person name="Kuo A."/>
            <person name="Liang C."/>
            <person name="Lipzen A."/>
            <person name="Lutzoni F."/>
            <person name="Magnuson J."/>
            <person name="Mondo S."/>
            <person name="Nolan M."/>
            <person name="Ohm R."/>
            <person name="Pangilinan J."/>
            <person name="Park H.-J."/>
            <person name="Ramirez L."/>
            <person name="Alfaro M."/>
            <person name="Sun H."/>
            <person name="Tritt A."/>
            <person name="Yoshinaga Y."/>
            <person name="Zwiers L.-H."/>
            <person name="Turgeon B."/>
            <person name="Goodwin S."/>
            <person name="Spatafora J."/>
            <person name="Crous P."/>
            <person name="Grigoriev I."/>
        </authorList>
    </citation>
    <scope>NUCLEOTIDE SEQUENCE</scope>
    <source>
        <strain evidence="3">CBS 125425</strain>
    </source>
</reference>
<feature type="domain" description="DUF8212" evidence="2">
    <location>
        <begin position="225"/>
        <end position="250"/>
    </location>
</feature>
<comment type="caution">
    <text evidence="3">The sequence shown here is derived from an EMBL/GenBank/DDBJ whole genome shotgun (WGS) entry which is preliminary data.</text>
</comment>
<dbReference type="Pfam" id="PF26640">
    <property type="entry name" value="DUF8212"/>
    <property type="match status" value="1"/>
</dbReference>
<dbReference type="PANTHER" id="PTHR10622">
    <property type="entry name" value="HET DOMAIN-CONTAINING PROTEIN"/>
    <property type="match status" value="1"/>
</dbReference>
<protein>
    <submittedName>
        <fullName evidence="3">HET-domain-containing protein</fullName>
    </submittedName>
</protein>
<sequence length="293" mass="33210">MRLLNVQTRRLEWFNSSSDVTYAILSHVWDREEILYEDIIRDDSASMQKKHGFAKFANACKLAARQGHQYLWNDTCCIDKSSSAELSEAINSMFRYYEDSLVCFAYLEDVLGPSLDSFPKSKWFTRSWTLQETVAPTRVEFYDRDWNYLGSKEHLAPTIASITLIDEDVLLQSARGTDALNDKSIAKRMSWAANRQATREEDVAYSLLGIFDVSMPLLYGEGIIKAFNRLQIEIMKDSPDMSILAWTRESTTNQSGVLAVHPGDFRGAANVIPIPRLQEPFAVTNNVIGTPVA</sequence>
<dbReference type="Pfam" id="PF06985">
    <property type="entry name" value="HET"/>
    <property type="match status" value="1"/>
</dbReference>
<dbReference type="InterPro" id="IPR010730">
    <property type="entry name" value="HET"/>
</dbReference>
<feature type="domain" description="Heterokaryon incompatibility" evidence="1">
    <location>
        <begin position="22"/>
        <end position="108"/>
    </location>
</feature>
<gene>
    <name evidence="3" type="ORF">EJ04DRAFT_535497</name>
</gene>
<evidence type="ECO:0000259" key="2">
    <source>
        <dbReference type="Pfam" id="PF26640"/>
    </source>
</evidence>
<proteinExistence type="predicted"/>
<name>A0A9P4V2J0_9PLEO</name>